<comment type="caution">
    <text evidence="2">The sequence shown here is derived from an EMBL/GenBank/DDBJ whole genome shotgun (WGS) entry which is preliminary data.</text>
</comment>
<name>A0A9D2IE37_9BACT</name>
<evidence type="ECO:0008006" key="4">
    <source>
        <dbReference type="Google" id="ProtNLM"/>
    </source>
</evidence>
<keyword evidence="1" id="KW-0732">Signal</keyword>
<feature type="signal peptide" evidence="1">
    <location>
        <begin position="1"/>
        <end position="20"/>
    </location>
</feature>
<reference evidence="2" key="1">
    <citation type="journal article" date="2021" name="PeerJ">
        <title>Extensive microbial diversity within the chicken gut microbiome revealed by metagenomics and culture.</title>
        <authorList>
            <person name="Gilroy R."/>
            <person name="Ravi A."/>
            <person name="Getino M."/>
            <person name="Pursley I."/>
            <person name="Horton D.L."/>
            <person name="Alikhan N.F."/>
            <person name="Baker D."/>
            <person name="Gharbi K."/>
            <person name="Hall N."/>
            <person name="Watson M."/>
            <person name="Adriaenssens E.M."/>
            <person name="Foster-Nyarko E."/>
            <person name="Jarju S."/>
            <person name="Secka A."/>
            <person name="Antonio M."/>
            <person name="Oren A."/>
            <person name="Chaudhuri R.R."/>
            <person name="La Ragione R."/>
            <person name="Hildebrand F."/>
            <person name="Pallen M.J."/>
        </authorList>
    </citation>
    <scope>NUCLEOTIDE SEQUENCE</scope>
    <source>
        <strain evidence="2">CHK169-11906</strain>
    </source>
</reference>
<gene>
    <name evidence="2" type="ORF">H9779_01970</name>
</gene>
<reference evidence="2" key="2">
    <citation type="submission" date="2021-04" db="EMBL/GenBank/DDBJ databases">
        <authorList>
            <person name="Gilroy R."/>
        </authorList>
    </citation>
    <scope>NUCLEOTIDE SEQUENCE</scope>
    <source>
        <strain evidence="2">CHK169-11906</strain>
    </source>
</reference>
<dbReference type="PROSITE" id="PS51257">
    <property type="entry name" value="PROKAR_LIPOPROTEIN"/>
    <property type="match status" value="1"/>
</dbReference>
<accession>A0A9D2IE37</accession>
<dbReference type="AlphaFoldDB" id="A0A9D2IE37"/>
<organism evidence="2 3">
    <name type="scientific">Candidatus Alistipes avicola</name>
    <dbReference type="NCBI Taxonomy" id="2838432"/>
    <lineage>
        <taxon>Bacteria</taxon>
        <taxon>Pseudomonadati</taxon>
        <taxon>Bacteroidota</taxon>
        <taxon>Bacteroidia</taxon>
        <taxon>Bacteroidales</taxon>
        <taxon>Rikenellaceae</taxon>
        <taxon>Alistipes</taxon>
    </lineage>
</organism>
<dbReference type="Proteomes" id="UP000824259">
    <property type="component" value="Unassembled WGS sequence"/>
</dbReference>
<dbReference type="EMBL" id="DWYR01000008">
    <property type="protein sequence ID" value="HJA98353.1"/>
    <property type="molecule type" value="Genomic_DNA"/>
</dbReference>
<evidence type="ECO:0000313" key="2">
    <source>
        <dbReference type="EMBL" id="HJA98353.1"/>
    </source>
</evidence>
<dbReference type="PANTHER" id="PTHR41339">
    <property type="entry name" value="LIPL48"/>
    <property type="match status" value="1"/>
</dbReference>
<evidence type="ECO:0000313" key="3">
    <source>
        <dbReference type="Proteomes" id="UP000824259"/>
    </source>
</evidence>
<evidence type="ECO:0000256" key="1">
    <source>
        <dbReference type="SAM" id="SignalP"/>
    </source>
</evidence>
<sequence>MKKIFYAALAAVALTFAACSDDENGNPGPVPPPSEGDLSEILFEDGTQIGNGDQEFEIKGEYTLPKGTYILKGWCYVCDGAKLTIEPGTVIKGDKETMASLIVERGGQLIAQGSASEPIVFTSAQPAGSRKPGDWGGIILCGKAKNNKTEMAIEGGPRSMHGGSDDADNSGVLSYVRCEFAGYPFAPDQEINGITLGSVGSGTKIDHVQVSYSNDDSFEWFGGTVDCDHLVAFHGWDDDFDTDNGFSGKVQFCLAVRNPKLADQSVSNGFESDNNADGSTEMPYTSCVFSNVTFIGPIGQDPAFTNTADYINGGEFNPNNGSKLGQFQSAMQVRRNSHLSCFNSVAMGYPVGLIVENDKGSNTQEAATNGDLKISKIVFAAMTQLASDANKKFGEDLGAFSEAYFRTESLGNSVYDEIADLKLQQPNSLQGGFNPCPTTGSPLLDAASFSDAMVSTGFDKVSYIGAFAENDTWMEGWTEFDPQNAEY</sequence>
<protein>
    <recommendedName>
        <fullName evidence="4">T9SS C-terminal target domain-containing protein</fullName>
    </recommendedName>
</protein>
<dbReference type="PANTHER" id="PTHR41339:SF1">
    <property type="entry name" value="SECRETED PROTEIN"/>
    <property type="match status" value="1"/>
</dbReference>
<feature type="chain" id="PRO_5038854645" description="T9SS C-terminal target domain-containing protein" evidence="1">
    <location>
        <begin position="21"/>
        <end position="487"/>
    </location>
</feature>
<proteinExistence type="predicted"/>